<dbReference type="GO" id="GO:0046872">
    <property type="term" value="F:metal ion binding"/>
    <property type="evidence" value="ECO:0007669"/>
    <property type="project" value="UniProtKB-KW"/>
</dbReference>
<dbReference type="GO" id="GO:0016832">
    <property type="term" value="F:aldehyde-lyase activity"/>
    <property type="evidence" value="ECO:0007669"/>
    <property type="project" value="TreeGrafter"/>
</dbReference>
<organism evidence="4 5">
    <name type="scientific">Aeropyrum pernix</name>
    <dbReference type="NCBI Taxonomy" id="56636"/>
    <lineage>
        <taxon>Archaea</taxon>
        <taxon>Thermoproteota</taxon>
        <taxon>Thermoprotei</taxon>
        <taxon>Desulfurococcales</taxon>
        <taxon>Desulfurococcaceae</taxon>
        <taxon>Aeropyrum</taxon>
    </lineage>
</organism>
<dbReference type="EMBL" id="BDMD01000089">
    <property type="protein sequence ID" value="GBF09717.1"/>
    <property type="molecule type" value="Genomic_DNA"/>
</dbReference>
<name>A0A401HBD1_AERPX</name>
<evidence type="ECO:0000259" key="3">
    <source>
        <dbReference type="SMART" id="SM01007"/>
    </source>
</evidence>
<dbReference type="GO" id="GO:0019323">
    <property type="term" value="P:pentose catabolic process"/>
    <property type="evidence" value="ECO:0007669"/>
    <property type="project" value="TreeGrafter"/>
</dbReference>
<evidence type="ECO:0000256" key="1">
    <source>
        <dbReference type="ARBA" id="ARBA00022723"/>
    </source>
</evidence>
<dbReference type="InterPro" id="IPR001303">
    <property type="entry name" value="Aldolase_II/adducin_N"/>
</dbReference>
<gene>
    <name evidence="4" type="ORF">apy_14420</name>
</gene>
<dbReference type="UniPathway" id="UPA00071"/>
<dbReference type="SUPFAM" id="SSF53639">
    <property type="entry name" value="AraD/HMP-PK domain-like"/>
    <property type="match status" value="1"/>
</dbReference>
<evidence type="ECO:0000313" key="5">
    <source>
        <dbReference type="Proteomes" id="UP000291213"/>
    </source>
</evidence>
<keyword evidence="1" id="KW-0479">Metal-binding</keyword>
<dbReference type="InterPro" id="IPR050197">
    <property type="entry name" value="Aldolase_class_II_sugar_metab"/>
</dbReference>
<dbReference type="InterPro" id="IPR036409">
    <property type="entry name" value="Aldolase_II/adducin_N_sf"/>
</dbReference>
<comment type="caution">
    <text evidence="4">The sequence shown here is derived from an EMBL/GenBank/DDBJ whole genome shotgun (WGS) entry which is preliminary data.</text>
</comment>
<dbReference type="Proteomes" id="UP000291213">
    <property type="component" value="Unassembled WGS sequence"/>
</dbReference>
<dbReference type="GO" id="GO:0005829">
    <property type="term" value="C:cytosol"/>
    <property type="evidence" value="ECO:0007669"/>
    <property type="project" value="TreeGrafter"/>
</dbReference>
<dbReference type="SMART" id="SM01007">
    <property type="entry name" value="Aldolase_II"/>
    <property type="match status" value="1"/>
</dbReference>
<evidence type="ECO:0000313" key="4">
    <source>
        <dbReference type="EMBL" id="GBF09717.1"/>
    </source>
</evidence>
<accession>A0A401HBD1</accession>
<protein>
    <submittedName>
        <fullName evidence="4">Aldolase class II protein</fullName>
    </submittedName>
</protein>
<dbReference type="AlphaFoldDB" id="A0A401HBD1"/>
<dbReference type="Pfam" id="PF00596">
    <property type="entry name" value="Aldolase_II"/>
    <property type="match status" value="1"/>
</dbReference>
<proteinExistence type="predicted"/>
<evidence type="ECO:0000256" key="2">
    <source>
        <dbReference type="ARBA" id="ARBA00023239"/>
    </source>
</evidence>
<dbReference type="PANTHER" id="PTHR22789">
    <property type="entry name" value="FUCULOSE PHOSPHATE ALDOLASE"/>
    <property type="match status" value="1"/>
</dbReference>
<sequence length="215" mass="23080">MNQDKLTRREFTGVLAVLYPPRGPIDKSVMADVAEALKTLYERGLVQAMGGNVSTLHNGLVYLSPTRVFRGRLSWMDVAVMRLDGSVVRGRPSSEWRMHIAIYRRLDGIAAVVHAHPPALLGADSMGLRLNPSLLMEAEATVGCVAGVPRVKPGTWELAEAVATALEASGCKAAVLRNHGVVAVGRSLWEALDMAEAVEDLARISLYQRLGGGGV</sequence>
<keyword evidence="2" id="KW-0456">Lyase</keyword>
<dbReference type="PANTHER" id="PTHR22789:SF0">
    <property type="entry name" value="3-OXO-TETRONATE 4-PHOSPHATE DECARBOXYLASE-RELATED"/>
    <property type="match status" value="1"/>
</dbReference>
<reference evidence="4 5" key="1">
    <citation type="submission" date="2017-02" db="EMBL/GenBank/DDBJ databases">
        <title>isolation and characterization of a novel temperate virus Aeropyrum globular virus 1 infecting hyperthermophilic archaeon Aeropyrum.</title>
        <authorList>
            <person name="Yumiya M."/>
            <person name="Yoshida T."/>
            <person name="Sako Y."/>
        </authorList>
    </citation>
    <scope>NUCLEOTIDE SEQUENCE [LARGE SCALE GENOMIC DNA]</scope>
    <source>
        <strain evidence="4 5">YK1-12-2013</strain>
    </source>
</reference>
<dbReference type="Gene3D" id="3.40.225.10">
    <property type="entry name" value="Class II aldolase/adducin N-terminal domain"/>
    <property type="match status" value="1"/>
</dbReference>
<feature type="domain" description="Class II aldolase/adducin N-terminal" evidence="3">
    <location>
        <begin position="31"/>
        <end position="206"/>
    </location>
</feature>